<evidence type="ECO:0000313" key="3">
    <source>
        <dbReference type="EMBL" id="SDH18479.1"/>
    </source>
</evidence>
<dbReference type="PANTHER" id="PTHR30204:SF90">
    <property type="entry name" value="HTH-TYPE TRANSCRIPTIONAL ACTIVATOR MTA"/>
    <property type="match status" value="1"/>
</dbReference>
<evidence type="ECO:0000259" key="2">
    <source>
        <dbReference type="PROSITE" id="PS50937"/>
    </source>
</evidence>
<dbReference type="RefSeq" id="WP_090057293.1">
    <property type="nucleotide sequence ID" value="NZ_FNCC01000017.1"/>
</dbReference>
<dbReference type="PRINTS" id="PR00040">
    <property type="entry name" value="HTHMERR"/>
</dbReference>
<dbReference type="STRING" id="200378.SAMN05216553_117108"/>
<dbReference type="PROSITE" id="PS00552">
    <property type="entry name" value="HTH_MERR_1"/>
    <property type="match status" value="1"/>
</dbReference>
<name>A0A1G8AC60_9PSEU</name>
<dbReference type="PROSITE" id="PS50937">
    <property type="entry name" value="HTH_MERR_2"/>
    <property type="match status" value="1"/>
</dbReference>
<dbReference type="InterPro" id="IPR009061">
    <property type="entry name" value="DNA-bd_dom_put_sf"/>
</dbReference>
<keyword evidence="4" id="KW-1185">Reference proteome</keyword>
<dbReference type="GO" id="GO:0003677">
    <property type="term" value="F:DNA binding"/>
    <property type="evidence" value="ECO:0007669"/>
    <property type="project" value="UniProtKB-KW"/>
</dbReference>
<dbReference type="OrthoDB" id="9809391at2"/>
<dbReference type="InterPro" id="IPR000551">
    <property type="entry name" value="MerR-type_HTH_dom"/>
</dbReference>
<dbReference type="GO" id="GO:0003700">
    <property type="term" value="F:DNA-binding transcription factor activity"/>
    <property type="evidence" value="ECO:0007669"/>
    <property type="project" value="InterPro"/>
</dbReference>
<dbReference type="InterPro" id="IPR012925">
    <property type="entry name" value="TipAS_dom"/>
</dbReference>
<keyword evidence="1 3" id="KW-0238">DNA-binding</keyword>
<organism evidence="3 4">
    <name type="scientific">Lentzea fradiae</name>
    <dbReference type="NCBI Taxonomy" id="200378"/>
    <lineage>
        <taxon>Bacteria</taxon>
        <taxon>Bacillati</taxon>
        <taxon>Actinomycetota</taxon>
        <taxon>Actinomycetes</taxon>
        <taxon>Pseudonocardiales</taxon>
        <taxon>Pseudonocardiaceae</taxon>
        <taxon>Lentzea</taxon>
    </lineage>
</organism>
<dbReference type="Pfam" id="PF13411">
    <property type="entry name" value="MerR_1"/>
    <property type="match status" value="1"/>
</dbReference>
<accession>A0A1G8AC60</accession>
<dbReference type="EMBL" id="FNCC01000017">
    <property type="protein sequence ID" value="SDH18479.1"/>
    <property type="molecule type" value="Genomic_DNA"/>
</dbReference>
<dbReference type="SUPFAM" id="SSF46955">
    <property type="entry name" value="Putative DNA-binding domain"/>
    <property type="match status" value="1"/>
</dbReference>
<feature type="domain" description="HTH merR-type" evidence="2">
    <location>
        <begin position="3"/>
        <end position="72"/>
    </location>
</feature>
<protein>
    <submittedName>
        <fullName evidence="3">DNA-binding transcriptional regulator, MerR family</fullName>
    </submittedName>
</protein>
<dbReference type="CDD" id="cd01106">
    <property type="entry name" value="HTH_TipAL-Mta"/>
    <property type="match status" value="1"/>
</dbReference>
<dbReference type="InterPro" id="IPR047057">
    <property type="entry name" value="MerR_fam"/>
</dbReference>
<dbReference type="PANTHER" id="PTHR30204">
    <property type="entry name" value="REDOX-CYCLING DRUG-SENSING TRANSCRIPTIONAL ACTIVATOR SOXR"/>
    <property type="match status" value="1"/>
</dbReference>
<evidence type="ECO:0000313" key="4">
    <source>
        <dbReference type="Proteomes" id="UP000199623"/>
    </source>
</evidence>
<dbReference type="SMART" id="SM00422">
    <property type="entry name" value="HTH_MERR"/>
    <property type="match status" value="1"/>
</dbReference>
<sequence>MTRWSIGDLAKASGLTVRTLHHYDEIGLVVASERTPSGHRRYTPDDVRRLYQVRSLRQLGLSLEEVRSALSRSDSLRPLFEAQLAALTTRARQVEALRARLTALLDGHTTESLLSTLEMMSVHESYFTGGQLSEMRSRAAALGPEAVEELKASWLGLVQQLRAHMADGTPASDPRVVDLAARWDALGARFTGGDPAIQAAARRSWEENKASISGQIGWPADDGLVEYVTQARAARG</sequence>
<dbReference type="Pfam" id="PF07739">
    <property type="entry name" value="TipAS"/>
    <property type="match status" value="1"/>
</dbReference>
<dbReference type="AlphaFoldDB" id="A0A1G8AC60"/>
<dbReference type="Gene3D" id="1.10.1660.10">
    <property type="match status" value="1"/>
</dbReference>
<gene>
    <name evidence="3" type="ORF">SAMN05216553_117108</name>
</gene>
<reference evidence="4" key="1">
    <citation type="submission" date="2016-10" db="EMBL/GenBank/DDBJ databases">
        <authorList>
            <person name="Varghese N."/>
            <person name="Submissions S."/>
        </authorList>
    </citation>
    <scope>NUCLEOTIDE SEQUENCE [LARGE SCALE GENOMIC DNA]</scope>
    <source>
        <strain evidence="4">CGMCC 4.3506</strain>
    </source>
</reference>
<proteinExistence type="predicted"/>
<dbReference type="Proteomes" id="UP000199623">
    <property type="component" value="Unassembled WGS sequence"/>
</dbReference>
<evidence type="ECO:0000256" key="1">
    <source>
        <dbReference type="ARBA" id="ARBA00023125"/>
    </source>
</evidence>